<dbReference type="HOGENOM" id="CLU_372376_0_0_1"/>
<protein>
    <submittedName>
        <fullName evidence="2">Uncharacterized protein</fullName>
    </submittedName>
</protein>
<dbReference type="RefSeq" id="XP_001009543.1">
    <property type="nucleotide sequence ID" value="XM_001009543.3"/>
</dbReference>
<proteinExistence type="predicted"/>
<evidence type="ECO:0000256" key="1">
    <source>
        <dbReference type="SAM" id="MobiDB-lite"/>
    </source>
</evidence>
<feature type="compositionally biased region" description="Basic and acidic residues" evidence="1">
    <location>
        <begin position="32"/>
        <end position="42"/>
    </location>
</feature>
<dbReference type="GeneID" id="7827830"/>
<name>I7M735_TETTS</name>
<evidence type="ECO:0000313" key="3">
    <source>
        <dbReference type="Proteomes" id="UP000009168"/>
    </source>
</evidence>
<feature type="compositionally biased region" description="Basic and acidic residues" evidence="1">
    <location>
        <begin position="319"/>
        <end position="328"/>
    </location>
</feature>
<dbReference type="AlphaFoldDB" id="I7M735"/>
<feature type="region of interest" description="Disordered" evidence="1">
    <location>
        <begin position="714"/>
        <end position="747"/>
    </location>
</feature>
<keyword evidence="3" id="KW-1185">Reference proteome</keyword>
<gene>
    <name evidence="2" type="ORF">TTHERM_00371130</name>
</gene>
<dbReference type="EMBL" id="GG662821">
    <property type="protein sequence ID" value="EAR89298.1"/>
    <property type="molecule type" value="Genomic_DNA"/>
</dbReference>
<feature type="compositionally biased region" description="Low complexity" evidence="1">
    <location>
        <begin position="719"/>
        <end position="747"/>
    </location>
</feature>
<feature type="region of interest" description="Disordered" evidence="1">
    <location>
        <begin position="556"/>
        <end position="589"/>
    </location>
</feature>
<evidence type="ECO:0000313" key="2">
    <source>
        <dbReference type="EMBL" id="EAR89298.1"/>
    </source>
</evidence>
<feature type="region of interest" description="Disordered" evidence="1">
    <location>
        <begin position="23"/>
        <end position="54"/>
    </location>
</feature>
<feature type="region of interest" description="Disordered" evidence="1">
    <location>
        <begin position="504"/>
        <end position="524"/>
    </location>
</feature>
<feature type="compositionally biased region" description="Polar residues" evidence="1">
    <location>
        <begin position="556"/>
        <end position="580"/>
    </location>
</feature>
<organism evidence="2 3">
    <name type="scientific">Tetrahymena thermophila (strain SB210)</name>
    <dbReference type="NCBI Taxonomy" id="312017"/>
    <lineage>
        <taxon>Eukaryota</taxon>
        <taxon>Sar</taxon>
        <taxon>Alveolata</taxon>
        <taxon>Ciliophora</taxon>
        <taxon>Intramacronucleata</taxon>
        <taxon>Oligohymenophorea</taxon>
        <taxon>Hymenostomatida</taxon>
        <taxon>Tetrahymenina</taxon>
        <taxon>Tetrahymenidae</taxon>
        <taxon>Tetrahymena</taxon>
    </lineage>
</organism>
<dbReference type="InParanoid" id="I7M735"/>
<dbReference type="KEGG" id="tet:TTHERM_00371130"/>
<dbReference type="Proteomes" id="UP000009168">
    <property type="component" value="Unassembled WGS sequence"/>
</dbReference>
<sequence>MSFSGPLMSEDLKKVQEQLAQIMKQTSKQKAKKTDDFSESRSQDYQNNEEDQTEQKYKQMISNSQNIPDVGLVDQTSDLMQNIIKVMKDQDLNNQLQILTDQEISKPITGFDLKNVINRMHQGISAEQQRIQGARNSNADSRNISMCQSSILNKSANFGKSKSKSPALSSRTKAIINKKQKNGEYKPIYKRLDEIKQRHEETIMRTKGMYPKVEEPIPSFHPQIKEHKFKIMQHKNRQQQNWDEFLKEMKDWDEKKISQIKQRQAEKEMKTKEIHTFRPVINRSTQNILEKSPSLKNDYDPQNMQNVVSRLYSRMKEKKQREEQRLKESFSNSPFRPKINQNSEKLFFKMCNGIKVPLEERMKQRTPIKNIIDTTPRNLTPQQGKVPNTLDPIKEVQQSNNQVPSFKNQGEQLNKSLQLQNSIISNKTLTKEGFLQNSSGLNQSIHIQKNISNNTNQLSLSNCSFLNNNNNGNLTNTSNINNITIQTPENKKSNGLNTSKSIILSKNKEKNPNNKSILGLSTKATNDTQKENNYHILITDGNQSSQEDLQINRSSIVKIKPSNSPQRASTSQIEQNRLAASNQKQNQQNLSLQNSTSNLVNSNKLSQSINLLNQKSAQKQEEQTSSPQKANVNLTYNIRSPKLNHSPLKKSALNYTMTVQNIKAQTNKLSSASKFEVLNTQISPLKDLDNQNDIEYGQNLKYIINLLKKEDPSFSQQKNSIMQSQHQNSQSSLQIQNKIQKSPQKKK</sequence>
<accession>I7M735</accession>
<feature type="region of interest" description="Disordered" evidence="1">
    <location>
        <begin position="317"/>
        <end position="337"/>
    </location>
</feature>
<reference evidence="3" key="1">
    <citation type="journal article" date="2006" name="PLoS Biol.">
        <title>Macronuclear genome sequence of the ciliate Tetrahymena thermophila, a model eukaryote.</title>
        <authorList>
            <person name="Eisen J.A."/>
            <person name="Coyne R.S."/>
            <person name="Wu M."/>
            <person name="Wu D."/>
            <person name="Thiagarajan M."/>
            <person name="Wortman J.R."/>
            <person name="Badger J.H."/>
            <person name="Ren Q."/>
            <person name="Amedeo P."/>
            <person name="Jones K.M."/>
            <person name="Tallon L.J."/>
            <person name="Delcher A.L."/>
            <person name="Salzberg S.L."/>
            <person name="Silva J.C."/>
            <person name="Haas B.J."/>
            <person name="Majoros W.H."/>
            <person name="Farzad M."/>
            <person name="Carlton J.M."/>
            <person name="Smith R.K. Jr."/>
            <person name="Garg J."/>
            <person name="Pearlman R.E."/>
            <person name="Karrer K.M."/>
            <person name="Sun L."/>
            <person name="Manning G."/>
            <person name="Elde N.C."/>
            <person name="Turkewitz A.P."/>
            <person name="Asai D.J."/>
            <person name="Wilkes D.E."/>
            <person name="Wang Y."/>
            <person name="Cai H."/>
            <person name="Collins K."/>
            <person name="Stewart B.A."/>
            <person name="Lee S.R."/>
            <person name="Wilamowska K."/>
            <person name="Weinberg Z."/>
            <person name="Ruzzo W.L."/>
            <person name="Wloga D."/>
            <person name="Gaertig J."/>
            <person name="Frankel J."/>
            <person name="Tsao C.-C."/>
            <person name="Gorovsky M.A."/>
            <person name="Keeling P.J."/>
            <person name="Waller R.F."/>
            <person name="Patron N.J."/>
            <person name="Cherry J.M."/>
            <person name="Stover N.A."/>
            <person name="Krieger C.J."/>
            <person name="del Toro C."/>
            <person name="Ryder H.F."/>
            <person name="Williamson S.C."/>
            <person name="Barbeau R.A."/>
            <person name="Hamilton E.P."/>
            <person name="Orias E."/>
        </authorList>
    </citation>
    <scope>NUCLEOTIDE SEQUENCE [LARGE SCALE GENOMIC DNA]</scope>
    <source>
        <strain evidence="3">SB210</strain>
    </source>
</reference>